<feature type="transmembrane region" description="Helical" evidence="5">
    <location>
        <begin position="116"/>
        <end position="136"/>
    </location>
</feature>
<dbReference type="RefSeq" id="WP_200257303.1">
    <property type="nucleotide sequence ID" value="NZ_NRSH01000034.1"/>
</dbReference>
<evidence type="ECO:0000313" key="7">
    <source>
        <dbReference type="EMBL" id="MBK1726299.1"/>
    </source>
</evidence>
<dbReference type="EMBL" id="NRSH01000034">
    <property type="protein sequence ID" value="MBK1726299.1"/>
    <property type="molecule type" value="Genomic_DNA"/>
</dbReference>
<dbReference type="InterPro" id="IPR019251">
    <property type="entry name" value="DUF2231_TM"/>
</dbReference>
<dbReference type="SUPFAM" id="SSF46626">
    <property type="entry name" value="Cytochrome c"/>
    <property type="match status" value="1"/>
</dbReference>
<dbReference type="Proteomes" id="UP000738126">
    <property type="component" value="Unassembled WGS sequence"/>
</dbReference>
<gene>
    <name evidence="7" type="ORF">CKO13_04510</name>
</gene>
<feature type="transmembrane region" description="Helical" evidence="5">
    <location>
        <begin position="56"/>
        <end position="79"/>
    </location>
</feature>
<keyword evidence="3 4" id="KW-0408">Iron</keyword>
<dbReference type="InterPro" id="IPR036909">
    <property type="entry name" value="Cyt_c-like_dom_sf"/>
</dbReference>
<keyword evidence="5" id="KW-1133">Transmembrane helix</keyword>
<evidence type="ECO:0000256" key="4">
    <source>
        <dbReference type="PROSITE-ProRule" id="PRU00433"/>
    </source>
</evidence>
<feature type="transmembrane region" description="Helical" evidence="5">
    <location>
        <begin position="22"/>
        <end position="44"/>
    </location>
</feature>
<name>A0ABS1E660_9GAMM</name>
<comment type="caution">
    <text evidence="7">The sequence shown here is derived from an EMBL/GenBank/DDBJ whole genome shotgun (WGS) entry which is preliminary data.</text>
</comment>
<feature type="transmembrane region" description="Helical" evidence="5">
    <location>
        <begin position="91"/>
        <end position="109"/>
    </location>
</feature>
<dbReference type="PANTHER" id="PTHR35889:SF3">
    <property type="entry name" value="F-BOX DOMAIN-CONTAINING PROTEIN"/>
    <property type="match status" value="1"/>
</dbReference>
<feature type="domain" description="Cytochrome c" evidence="6">
    <location>
        <begin position="160"/>
        <end position="256"/>
    </location>
</feature>
<evidence type="ECO:0000256" key="5">
    <source>
        <dbReference type="SAM" id="Phobius"/>
    </source>
</evidence>
<reference evidence="7 8" key="1">
    <citation type="journal article" date="2020" name="Microorganisms">
        <title>Osmotic Adaptation and Compatible Solute Biosynthesis of Phototrophic Bacteria as Revealed from Genome Analyses.</title>
        <authorList>
            <person name="Imhoff J.F."/>
            <person name="Rahn T."/>
            <person name="Kunzel S."/>
            <person name="Keller A."/>
            <person name="Neulinger S.C."/>
        </authorList>
    </citation>
    <scope>NUCLEOTIDE SEQUENCE [LARGE SCALE GENOMIC DNA]</scope>
    <source>
        <strain evidence="7 8">DSM 15116</strain>
    </source>
</reference>
<dbReference type="Pfam" id="PF07635">
    <property type="entry name" value="PSCyt1"/>
    <property type="match status" value="1"/>
</dbReference>
<dbReference type="InterPro" id="IPR011429">
    <property type="entry name" value="Cyt_c_Planctomycete-type"/>
</dbReference>
<sequence length="264" mass="28297">MGIDSIYRFLGDLGYTHPIHPILVHLTIGLVVATLLFSLLSTIPRYSKYAVTARHCATLAFFSVFPTALLGVMDWLYYYGGSLIYPIQMKIYLASGLGVLLLLAVILHIKFTSRSPLLIAVYLFALSAVTGLGYFGGELVFVSQSSEESSTESTESEAGTGEAAGPVVFSDLEGVLQNRCVQCHSEGNPLQGLNLSSYEGTMAGSENGPIVVPGEPAESELIKRIKGISQPRMPMAGPSLSEAQIQRFEAWIEAGAPETASDAQ</sequence>
<dbReference type="PANTHER" id="PTHR35889">
    <property type="entry name" value="CYCLOINULO-OLIGOSACCHARIDE FRUCTANOTRANSFERASE-RELATED"/>
    <property type="match status" value="1"/>
</dbReference>
<keyword evidence="5" id="KW-0812">Transmembrane</keyword>
<dbReference type="PROSITE" id="PS51007">
    <property type="entry name" value="CYTC"/>
    <property type="match status" value="1"/>
</dbReference>
<dbReference type="Pfam" id="PF09990">
    <property type="entry name" value="DUF2231"/>
    <property type="match status" value="1"/>
</dbReference>
<organism evidence="7 8">
    <name type="scientific">Halorhodospira neutriphila</name>
    <dbReference type="NCBI Taxonomy" id="168379"/>
    <lineage>
        <taxon>Bacteria</taxon>
        <taxon>Pseudomonadati</taxon>
        <taxon>Pseudomonadota</taxon>
        <taxon>Gammaproteobacteria</taxon>
        <taxon>Chromatiales</taxon>
        <taxon>Ectothiorhodospiraceae</taxon>
        <taxon>Halorhodospira</taxon>
    </lineage>
</organism>
<evidence type="ECO:0000256" key="1">
    <source>
        <dbReference type="ARBA" id="ARBA00022617"/>
    </source>
</evidence>
<proteinExistence type="predicted"/>
<keyword evidence="5" id="KW-0472">Membrane</keyword>
<keyword evidence="8" id="KW-1185">Reference proteome</keyword>
<evidence type="ECO:0000256" key="3">
    <source>
        <dbReference type="ARBA" id="ARBA00023004"/>
    </source>
</evidence>
<dbReference type="InterPro" id="IPR009056">
    <property type="entry name" value="Cyt_c-like_dom"/>
</dbReference>
<protein>
    <recommendedName>
        <fullName evidence="6">Cytochrome c domain-containing protein</fullName>
    </recommendedName>
</protein>
<evidence type="ECO:0000259" key="6">
    <source>
        <dbReference type="PROSITE" id="PS51007"/>
    </source>
</evidence>
<accession>A0ABS1E660</accession>
<evidence type="ECO:0000313" key="8">
    <source>
        <dbReference type="Proteomes" id="UP000738126"/>
    </source>
</evidence>
<keyword evidence="1 4" id="KW-0349">Heme</keyword>
<evidence type="ECO:0000256" key="2">
    <source>
        <dbReference type="ARBA" id="ARBA00022723"/>
    </source>
</evidence>
<keyword evidence="2 4" id="KW-0479">Metal-binding</keyword>